<dbReference type="SUPFAM" id="SSF54637">
    <property type="entry name" value="Thioesterase/thiol ester dehydrase-isomerase"/>
    <property type="match status" value="1"/>
</dbReference>
<evidence type="ECO:0000256" key="5">
    <source>
        <dbReference type="ARBA" id="ARBA00022516"/>
    </source>
</evidence>
<evidence type="ECO:0000256" key="4">
    <source>
        <dbReference type="ARBA" id="ARBA00022490"/>
    </source>
</evidence>
<comment type="caution">
    <text evidence="11">The sequence shown here is derived from an EMBL/GenBank/DDBJ whole genome shotgun (WGS) entry which is preliminary data.</text>
</comment>
<evidence type="ECO:0000256" key="7">
    <source>
        <dbReference type="ARBA" id="ARBA00023098"/>
    </source>
</evidence>
<dbReference type="PANTHER" id="PTHR30272">
    <property type="entry name" value="3-HYDROXYACYL-[ACYL-CARRIER-PROTEIN] DEHYDRATASE"/>
    <property type="match status" value="1"/>
</dbReference>
<proteinExistence type="inferred from homology"/>
<keyword evidence="7 10" id="KW-0443">Lipid metabolism</keyword>
<accession>A0ABY1AAI9</accession>
<evidence type="ECO:0000256" key="2">
    <source>
        <dbReference type="ARBA" id="ARBA00004496"/>
    </source>
</evidence>
<dbReference type="EC" id="4.2.1.59" evidence="10"/>
<dbReference type="InterPro" id="IPR010084">
    <property type="entry name" value="FabZ"/>
</dbReference>
<dbReference type="CDD" id="cd01288">
    <property type="entry name" value="FabZ"/>
    <property type="match status" value="1"/>
</dbReference>
<dbReference type="InterPro" id="IPR013114">
    <property type="entry name" value="FabA_FabZ"/>
</dbReference>
<dbReference type="Proteomes" id="UP000182089">
    <property type="component" value="Unassembled WGS sequence"/>
</dbReference>
<keyword evidence="5 10" id="KW-0444">Lipid biosynthesis</keyword>
<comment type="similarity">
    <text evidence="3 10">Belongs to the thioester dehydratase family. FabZ subfamily.</text>
</comment>
<dbReference type="HAMAP" id="MF_00406">
    <property type="entry name" value="FabZ"/>
    <property type="match status" value="1"/>
</dbReference>
<comment type="catalytic activity">
    <reaction evidence="1 10">
        <text>a (3R)-hydroxyacyl-[ACP] = a (2E)-enoyl-[ACP] + H2O</text>
        <dbReference type="Rhea" id="RHEA:13097"/>
        <dbReference type="Rhea" id="RHEA-COMP:9925"/>
        <dbReference type="Rhea" id="RHEA-COMP:9945"/>
        <dbReference type="ChEBI" id="CHEBI:15377"/>
        <dbReference type="ChEBI" id="CHEBI:78784"/>
        <dbReference type="ChEBI" id="CHEBI:78827"/>
        <dbReference type="EC" id="4.2.1.59"/>
    </reaction>
</comment>
<evidence type="ECO:0000313" key="12">
    <source>
        <dbReference type="Proteomes" id="UP000182089"/>
    </source>
</evidence>
<gene>
    <name evidence="10" type="primary">fabZ</name>
    <name evidence="11" type="ORF">SAMN05216431_10424</name>
</gene>
<sequence>MKKVMDAQEIMDMIPNRYPICYIDYVDELIPGKEITATKNVTINESFFRGHFPKNPVMPGVLIIETLAQAASILIFKSPEFAGKTAYLGAIHQAKFRKVVRPGDVLKLHIVMEKVKSNMGLVKAEALVEDKKVCTAELMFAVYKRDEKI</sequence>
<comment type="subcellular location">
    <subcellularLocation>
        <location evidence="2 10">Cytoplasm</location>
    </subcellularLocation>
</comment>
<protein>
    <recommendedName>
        <fullName evidence="10">3-hydroxyacyl-[acyl-carrier-protein] dehydratase FabZ</fullName>
        <ecNumber evidence="10">4.2.1.59</ecNumber>
    </recommendedName>
    <alternativeName>
        <fullName evidence="10">(3R)-hydroxymyristoyl-[acyl-carrier-protein] dehydratase</fullName>
        <shortName evidence="10">(3R)-hydroxymyristoyl-ACP dehydrase</shortName>
    </alternativeName>
    <alternativeName>
        <fullName evidence="10">Beta-hydroxyacyl-ACP dehydratase</fullName>
    </alternativeName>
</protein>
<dbReference type="PANTHER" id="PTHR30272:SF1">
    <property type="entry name" value="3-HYDROXYACYL-[ACYL-CARRIER-PROTEIN] DEHYDRATASE"/>
    <property type="match status" value="1"/>
</dbReference>
<dbReference type="EMBL" id="FOCC01000004">
    <property type="protein sequence ID" value="SEM53612.1"/>
    <property type="molecule type" value="Genomic_DNA"/>
</dbReference>
<evidence type="ECO:0000256" key="1">
    <source>
        <dbReference type="ARBA" id="ARBA00001055"/>
    </source>
</evidence>
<evidence type="ECO:0000256" key="10">
    <source>
        <dbReference type="HAMAP-Rule" id="MF_00406"/>
    </source>
</evidence>
<evidence type="ECO:0000256" key="8">
    <source>
        <dbReference type="ARBA" id="ARBA00023239"/>
    </source>
</evidence>
<organism evidence="11 12">
    <name type="scientific">Ligilactobacillus ruminis</name>
    <dbReference type="NCBI Taxonomy" id="1623"/>
    <lineage>
        <taxon>Bacteria</taxon>
        <taxon>Bacillati</taxon>
        <taxon>Bacillota</taxon>
        <taxon>Bacilli</taxon>
        <taxon>Lactobacillales</taxon>
        <taxon>Lactobacillaceae</taxon>
        <taxon>Ligilactobacillus</taxon>
    </lineage>
</organism>
<dbReference type="Pfam" id="PF07977">
    <property type="entry name" value="FabA"/>
    <property type="match status" value="1"/>
</dbReference>
<dbReference type="Gene3D" id="3.10.129.10">
    <property type="entry name" value="Hotdog Thioesterase"/>
    <property type="match status" value="1"/>
</dbReference>
<evidence type="ECO:0000256" key="6">
    <source>
        <dbReference type="ARBA" id="ARBA00022556"/>
    </source>
</evidence>
<keyword evidence="8 10" id="KW-0456">Lyase</keyword>
<evidence type="ECO:0000256" key="9">
    <source>
        <dbReference type="ARBA" id="ARBA00025049"/>
    </source>
</evidence>
<keyword evidence="6 10" id="KW-0441">Lipid A biosynthesis</keyword>
<comment type="function">
    <text evidence="9 10">Involved in unsaturated fatty acids biosynthesis. Catalyzes the dehydration of short chain beta-hydroxyacyl-ACPs and long chain saturated and unsaturated beta-hydroxyacyl-ACPs.</text>
</comment>
<evidence type="ECO:0000313" key="11">
    <source>
        <dbReference type="EMBL" id="SEM53612.1"/>
    </source>
</evidence>
<reference evidence="11 12" key="1">
    <citation type="submission" date="2016-10" db="EMBL/GenBank/DDBJ databases">
        <authorList>
            <person name="Varghese N."/>
            <person name="Submissions S."/>
        </authorList>
    </citation>
    <scope>NUCLEOTIDE SEQUENCE [LARGE SCALE GENOMIC DNA]</scope>
    <source>
        <strain evidence="11 12">WC1T17</strain>
    </source>
</reference>
<name>A0ABY1AAI9_9LACO</name>
<keyword evidence="4 10" id="KW-0963">Cytoplasm</keyword>
<feature type="active site" evidence="10">
    <location>
        <position position="51"/>
    </location>
</feature>
<dbReference type="NCBIfam" id="TIGR01750">
    <property type="entry name" value="fabZ"/>
    <property type="match status" value="1"/>
</dbReference>
<evidence type="ECO:0000256" key="3">
    <source>
        <dbReference type="ARBA" id="ARBA00009174"/>
    </source>
</evidence>
<dbReference type="InterPro" id="IPR029069">
    <property type="entry name" value="HotDog_dom_sf"/>
</dbReference>
<dbReference type="NCBIfam" id="NF000582">
    <property type="entry name" value="PRK00006.1"/>
    <property type="match status" value="1"/>
</dbReference>